<feature type="transmembrane region" description="Helical" evidence="6">
    <location>
        <begin position="82"/>
        <end position="101"/>
    </location>
</feature>
<feature type="compositionally biased region" description="Low complexity" evidence="5">
    <location>
        <begin position="180"/>
        <end position="212"/>
    </location>
</feature>
<evidence type="ECO:0000256" key="3">
    <source>
        <dbReference type="ARBA" id="ARBA00022989"/>
    </source>
</evidence>
<comment type="caution">
    <text evidence="8">The sequence shown here is derived from an EMBL/GenBank/DDBJ whole genome shotgun (WGS) entry which is preliminary data.</text>
</comment>
<sequence length="314" mass="33227">MYTGKGGSVNVPSWVLVLRFFQLFFAILIIALTAYPLSVSNGGPMQPALIATLVIACITVLPIIIIATPLHLIQHKLYDPRLVLISDGIECLFWLGAWSALASYQRIFRWYGSAGVWDGFRFDEVCGSCRRAWRVGNAATVFAAFEFLLFLATTLIFLHYYHCHCADILAPGLGGRDKGSGTTTSHSHSNTKAGAAMSMATSAPAPAPVTTGNPEAGTTGRGVSGTSHEAAERSIQPFTHPNLEQNTSSGEPGVWNRAANCPQNENEYTSHGNTGPAYDVPYPTIPRHGGYGSGCGNGSNNGYGTGTGNGGAAV</sequence>
<accession>A0A1Y1ZLW2</accession>
<feature type="transmembrane region" description="Helical" evidence="6">
    <location>
        <begin position="20"/>
        <end position="37"/>
    </location>
</feature>
<protein>
    <recommendedName>
        <fullName evidence="7">MARVEL domain-containing protein</fullName>
    </recommendedName>
</protein>
<feature type="region of interest" description="Disordered" evidence="5">
    <location>
        <begin position="176"/>
        <end position="281"/>
    </location>
</feature>
<name>A0A1Y1ZLW2_9PLEO</name>
<feature type="transmembrane region" description="Helical" evidence="6">
    <location>
        <begin position="138"/>
        <end position="161"/>
    </location>
</feature>
<dbReference type="PANTHER" id="PTHR37451:SF1">
    <property type="entry name" value="MARVEL DOMAIN-CONTAINING PROTEIN"/>
    <property type="match status" value="1"/>
</dbReference>
<keyword evidence="9" id="KW-1185">Reference proteome</keyword>
<evidence type="ECO:0000313" key="8">
    <source>
        <dbReference type="EMBL" id="ORY11209.1"/>
    </source>
</evidence>
<evidence type="ECO:0000259" key="7">
    <source>
        <dbReference type="Pfam" id="PF01284"/>
    </source>
</evidence>
<gene>
    <name evidence="8" type="ORF">BCR34DRAFT_653195</name>
</gene>
<evidence type="ECO:0000256" key="4">
    <source>
        <dbReference type="ARBA" id="ARBA00023136"/>
    </source>
</evidence>
<dbReference type="PANTHER" id="PTHR37451">
    <property type="entry name" value="MARVEL DOMAIN"/>
    <property type="match status" value="1"/>
</dbReference>
<organism evidence="8 9">
    <name type="scientific">Clohesyomyces aquaticus</name>
    <dbReference type="NCBI Taxonomy" id="1231657"/>
    <lineage>
        <taxon>Eukaryota</taxon>
        <taxon>Fungi</taxon>
        <taxon>Dikarya</taxon>
        <taxon>Ascomycota</taxon>
        <taxon>Pezizomycotina</taxon>
        <taxon>Dothideomycetes</taxon>
        <taxon>Pleosporomycetidae</taxon>
        <taxon>Pleosporales</taxon>
        <taxon>Lindgomycetaceae</taxon>
        <taxon>Clohesyomyces</taxon>
    </lineage>
</organism>
<comment type="subcellular location">
    <subcellularLocation>
        <location evidence="1">Membrane</location>
        <topology evidence="1">Multi-pass membrane protein</topology>
    </subcellularLocation>
</comment>
<dbReference type="InterPro" id="IPR008253">
    <property type="entry name" value="Marvel"/>
</dbReference>
<evidence type="ECO:0000313" key="9">
    <source>
        <dbReference type="Proteomes" id="UP000193144"/>
    </source>
</evidence>
<dbReference type="OrthoDB" id="3798631at2759"/>
<evidence type="ECO:0000256" key="1">
    <source>
        <dbReference type="ARBA" id="ARBA00004141"/>
    </source>
</evidence>
<feature type="compositionally biased region" description="Polar residues" evidence="5">
    <location>
        <begin position="261"/>
        <end position="273"/>
    </location>
</feature>
<feature type="domain" description="MARVEL" evidence="7">
    <location>
        <begin position="16"/>
        <end position="155"/>
    </location>
</feature>
<keyword evidence="2 6" id="KW-0812">Transmembrane</keyword>
<dbReference type="AlphaFoldDB" id="A0A1Y1ZLW2"/>
<keyword evidence="4 6" id="KW-0472">Membrane</keyword>
<evidence type="ECO:0000256" key="6">
    <source>
        <dbReference type="SAM" id="Phobius"/>
    </source>
</evidence>
<dbReference type="Proteomes" id="UP000193144">
    <property type="component" value="Unassembled WGS sequence"/>
</dbReference>
<feature type="compositionally biased region" description="Polar residues" evidence="5">
    <location>
        <begin position="236"/>
        <end position="250"/>
    </location>
</feature>
<evidence type="ECO:0000256" key="5">
    <source>
        <dbReference type="SAM" id="MobiDB-lite"/>
    </source>
</evidence>
<dbReference type="Pfam" id="PF01284">
    <property type="entry name" value="MARVEL"/>
    <property type="match status" value="1"/>
</dbReference>
<dbReference type="GO" id="GO:0016020">
    <property type="term" value="C:membrane"/>
    <property type="evidence" value="ECO:0007669"/>
    <property type="project" value="UniProtKB-SubCell"/>
</dbReference>
<reference evidence="8 9" key="1">
    <citation type="submission" date="2016-07" db="EMBL/GenBank/DDBJ databases">
        <title>Pervasive Adenine N6-methylation of Active Genes in Fungi.</title>
        <authorList>
            <consortium name="DOE Joint Genome Institute"/>
            <person name="Mondo S.J."/>
            <person name="Dannebaum R.O."/>
            <person name="Kuo R.C."/>
            <person name="Labutti K."/>
            <person name="Haridas S."/>
            <person name="Kuo A."/>
            <person name="Salamov A."/>
            <person name="Ahrendt S.R."/>
            <person name="Lipzen A."/>
            <person name="Sullivan W."/>
            <person name="Andreopoulos W.B."/>
            <person name="Clum A."/>
            <person name="Lindquist E."/>
            <person name="Daum C."/>
            <person name="Ramamoorthy G.K."/>
            <person name="Gryganskyi A."/>
            <person name="Culley D."/>
            <person name="Magnuson J.K."/>
            <person name="James T.Y."/>
            <person name="O'Malley M.A."/>
            <person name="Stajich J.E."/>
            <person name="Spatafora J.W."/>
            <person name="Visel A."/>
            <person name="Grigoriev I.V."/>
        </authorList>
    </citation>
    <scope>NUCLEOTIDE SEQUENCE [LARGE SCALE GENOMIC DNA]</scope>
    <source>
        <strain evidence="8 9">CBS 115471</strain>
    </source>
</reference>
<feature type="transmembrane region" description="Helical" evidence="6">
    <location>
        <begin position="49"/>
        <end position="70"/>
    </location>
</feature>
<keyword evidence="3 6" id="KW-1133">Transmembrane helix</keyword>
<proteinExistence type="predicted"/>
<evidence type="ECO:0000256" key="2">
    <source>
        <dbReference type="ARBA" id="ARBA00022692"/>
    </source>
</evidence>
<dbReference type="EMBL" id="MCFA01000063">
    <property type="protein sequence ID" value="ORY11209.1"/>
    <property type="molecule type" value="Genomic_DNA"/>
</dbReference>